<evidence type="ECO:0000313" key="3">
    <source>
        <dbReference type="Proteomes" id="UP000298860"/>
    </source>
</evidence>
<sequence>MRGWSNSAERCGSVPRFPSPRTDEGDMLPNITVTCGDCKGKGCGNCDGTGTITIVED</sequence>
<dbReference type="Proteomes" id="UP000298860">
    <property type="component" value="Unassembled WGS sequence"/>
</dbReference>
<reference evidence="3" key="1">
    <citation type="submission" date="2019-04" db="EMBL/GenBank/DDBJ databases">
        <title>Draft genome sequence of Pseudonocardiaceae bacterium SL3-2-4.</title>
        <authorList>
            <person name="Ningsih F."/>
            <person name="Yokota A."/>
            <person name="Sakai Y."/>
            <person name="Nanatani K."/>
            <person name="Yabe S."/>
            <person name="Oetari A."/>
            <person name="Sjamsuridzal W."/>
        </authorList>
    </citation>
    <scope>NUCLEOTIDE SEQUENCE [LARGE SCALE GENOMIC DNA]</scope>
    <source>
        <strain evidence="3">SL3-2-4</strain>
    </source>
</reference>
<comment type="caution">
    <text evidence="2">The sequence shown here is derived from an EMBL/GenBank/DDBJ whole genome shotgun (WGS) entry which is preliminary data.</text>
</comment>
<proteinExistence type="predicted"/>
<dbReference type="EMBL" id="BJFL01000003">
    <property type="protein sequence ID" value="GDY29446.1"/>
    <property type="molecule type" value="Genomic_DNA"/>
</dbReference>
<gene>
    <name evidence="2" type="ORF">GTS_10790</name>
</gene>
<dbReference type="AlphaFoldDB" id="A0A4D4J4I8"/>
<protein>
    <submittedName>
        <fullName evidence="2">Uncharacterized protein</fullName>
    </submittedName>
</protein>
<evidence type="ECO:0000256" key="1">
    <source>
        <dbReference type="SAM" id="MobiDB-lite"/>
    </source>
</evidence>
<evidence type="ECO:0000313" key="2">
    <source>
        <dbReference type="EMBL" id="GDY29446.1"/>
    </source>
</evidence>
<feature type="region of interest" description="Disordered" evidence="1">
    <location>
        <begin position="1"/>
        <end position="26"/>
    </location>
</feature>
<keyword evidence="3" id="KW-1185">Reference proteome</keyword>
<organism evidence="2 3">
    <name type="scientific">Gandjariella thermophila</name>
    <dbReference type="NCBI Taxonomy" id="1931992"/>
    <lineage>
        <taxon>Bacteria</taxon>
        <taxon>Bacillati</taxon>
        <taxon>Actinomycetota</taxon>
        <taxon>Actinomycetes</taxon>
        <taxon>Pseudonocardiales</taxon>
        <taxon>Pseudonocardiaceae</taxon>
        <taxon>Gandjariella</taxon>
    </lineage>
</organism>
<name>A0A4D4J4I8_9PSEU</name>
<accession>A0A4D4J4I8</accession>